<dbReference type="EMBL" id="JAIULA010000033">
    <property type="protein sequence ID" value="MCP0888000.1"/>
    <property type="molecule type" value="Genomic_DNA"/>
</dbReference>
<organism evidence="3 4">
    <name type="scientific">Ligilactobacillus ubinensis</name>
    <dbReference type="NCBI Taxonomy" id="2876789"/>
    <lineage>
        <taxon>Bacteria</taxon>
        <taxon>Bacillati</taxon>
        <taxon>Bacillota</taxon>
        <taxon>Bacilli</taxon>
        <taxon>Lactobacillales</taxon>
        <taxon>Lactobacillaceae</taxon>
        <taxon>Ligilactobacillus</taxon>
    </lineage>
</organism>
<proteinExistence type="predicted"/>
<protein>
    <submittedName>
        <fullName evidence="3">SWIM zinc finger family protein</fullName>
    </submittedName>
</protein>
<keyword evidence="4" id="KW-1185">Reference proteome</keyword>
<keyword evidence="1" id="KW-0479">Metal-binding</keyword>
<accession>A0A9X2JN53</accession>
<gene>
    <name evidence="3" type="ORF">LB941_11725</name>
</gene>
<evidence type="ECO:0000259" key="2">
    <source>
        <dbReference type="PROSITE" id="PS50966"/>
    </source>
</evidence>
<comment type="caution">
    <text evidence="3">The sequence shown here is derived from an EMBL/GenBank/DDBJ whole genome shotgun (WGS) entry which is preliminary data.</text>
</comment>
<dbReference type="PROSITE" id="PS50966">
    <property type="entry name" value="ZF_SWIM"/>
    <property type="match status" value="1"/>
</dbReference>
<evidence type="ECO:0000256" key="1">
    <source>
        <dbReference type="PROSITE-ProRule" id="PRU00325"/>
    </source>
</evidence>
<dbReference type="InterPro" id="IPR007527">
    <property type="entry name" value="Znf_SWIM"/>
</dbReference>
<dbReference type="Proteomes" id="UP001139006">
    <property type="component" value="Unassembled WGS sequence"/>
</dbReference>
<name>A0A9X2JN53_9LACO</name>
<evidence type="ECO:0000313" key="3">
    <source>
        <dbReference type="EMBL" id="MCP0888000.1"/>
    </source>
</evidence>
<keyword evidence="1" id="KW-0863">Zinc-finger</keyword>
<sequence length="554" mass="65648">MWESLFEQYILERGFEYYLSKKVKNIRQTTFKISAQVMGTHLYEVEIDCLNERVKDLFCSCPYFASGHNCKHLAATLYKVDKDAVKRMQAKIKRDEEPLLKTETQSIASAVNNVSMDELHDFLITSFESDAELYNSFLEFTNQKEVDINAIKNNIVERLAECSDDEFYDYDDEDGYDILLGLEDLLTESVTCLLKLKREKAAFDLTIFTLIEAKKCDSDVLDSILDIVVDASSRLWTDIFQQSSKIFRKEIFNFLICKNEMQDNRYLLNCTINFLIENYNQRDYLDKLIEYCEKILRRHLDDDEWGFYREKREQLFGQIVTLLQANETKDNELKDFCEKYWKLSEARKCFAKISINQGDYVKAIEVLEESKIKDSDYPIEVWQCNVMLKDIYKRINHQKYILKLTELIIQVPSQLDLYKELRTQYSHEEWKEQYLPRLIKNIHNKAGVEKIFKEEGMKSELMSLIEAKNSFYLLEKYEDFLKTTCAKEILAMYTKKLIEDAQIASNRKKYQQIALQLQHMKLFKGGNQAVATLIKQWQIKYARRRAMMEELSKI</sequence>
<evidence type="ECO:0000313" key="4">
    <source>
        <dbReference type="Proteomes" id="UP001139006"/>
    </source>
</evidence>
<dbReference type="AlphaFoldDB" id="A0A9X2JN53"/>
<dbReference type="Pfam" id="PF04434">
    <property type="entry name" value="SWIM"/>
    <property type="match status" value="1"/>
</dbReference>
<reference evidence="3 4" key="1">
    <citation type="journal article" date="2023" name="Int. J. Syst. Evol. Microbiol.">
        <title>Ligilactobacillus ubinensis sp. nov., a novel species isolated from the wild ferment of a durian fruit (Durio zibethinus).</title>
        <authorList>
            <person name="Heng Y.C."/>
            <person name="Menon N."/>
            <person name="Chen B."/>
            <person name="Loo B.Z.L."/>
            <person name="Wong G.W.J."/>
            <person name="Lim A.C.H."/>
            <person name="Silvaraju S."/>
            <person name="Kittelmann S."/>
        </authorList>
    </citation>
    <scope>NUCLEOTIDE SEQUENCE [LARGE SCALE GENOMIC DNA]</scope>
    <source>
        <strain evidence="3 4">WILCCON 0076</strain>
    </source>
</reference>
<keyword evidence="1" id="KW-0862">Zinc</keyword>
<feature type="domain" description="SWIM-type" evidence="2">
    <location>
        <begin position="43"/>
        <end position="81"/>
    </location>
</feature>
<dbReference type="GO" id="GO:0008270">
    <property type="term" value="F:zinc ion binding"/>
    <property type="evidence" value="ECO:0007669"/>
    <property type="project" value="UniProtKB-KW"/>
</dbReference>